<sequence length="505" mass="57069">MFLGRIGGSKVLLMAPIATEAIAARVWKKLGLTQAEIDSFYVAPALLPWQRMGNIQDVGGTLPQQWHEDQIVLQHQVLKRMKELGMQPIVQSFAGFVPGAIKRIYPNLKLHNTLWNAGFAPSKRPVMLMPEDPLFKKITMMYMEEWQKEFGSAKYYLVDSFNELELPKSDQPITQLLADYGKFTFDAIQEANKDAVWVIQGWMFGYQRKQWPPQNVKALFSKVPDNKILILDYANDYANTWEPLNAFDGKQWVYGFLPNAGGKTAYTGPMELYATGASKTMASSKKNNLVGFSISGEGLENNNVVYELLTDVAWSKDPIELNFWFKDFSVNRYGAYPDSLKKSWELLKKSAYSYLIDHPSFNWQQANFGTSNIDKSSDFLKSVDLFLSCRRQLGKSKNYQADAIERSGLVLGLKAANCFQEAGQAFQKGDAITGEKYGAKGLEILTALDRLMESHPLNRLERWVGFASALTKDKDLKRYYEQSARRIVTVWGLLLMIIPAGSGVA</sequence>
<dbReference type="KEGG" id="proe:H9L23_17030"/>
<accession>A0A7G9QBU6</accession>
<dbReference type="PANTHER" id="PTHR12872:SF1">
    <property type="entry name" value="ALPHA-N-ACETYLGLUCOSAMINIDASE"/>
    <property type="match status" value="1"/>
</dbReference>
<feature type="domain" description="Alpha-N-acetylglucosaminidase tim-barrel" evidence="1">
    <location>
        <begin position="13"/>
        <end position="316"/>
    </location>
</feature>
<organism evidence="3 4">
    <name type="scientific">Pedobacter roseus</name>
    <dbReference type="NCBI Taxonomy" id="336820"/>
    <lineage>
        <taxon>Bacteria</taxon>
        <taxon>Pseudomonadati</taxon>
        <taxon>Bacteroidota</taxon>
        <taxon>Sphingobacteriia</taxon>
        <taxon>Sphingobacteriales</taxon>
        <taxon>Sphingobacteriaceae</taxon>
        <taxon>Pedobacter</taxon>
    </lineage>
</organism>
<dbReference type="Gene3D" id="1.20.120.670">
    <property type="entry name" value="N-acetyl-b-d-glucoasminidase"/>
    <property type="match status" value="1"/>
</dbReference>
<protein>
    <submittedName>
        <fullName evidence="3">Alpha-N-acetylglucosaminidase C-terminal domain-containing protein</fullName>
    </submittedName>
</protein>
<dbReference type="Pfam" id="PF12972">
    <property type="entry name" value="NAGLU_C"/>
    <property type="match status" value="1"/>
</dbReference>
<evidence type="ECO:0000259" key="2">
    <source>
        <dbReference type="Pfam" id="PF12972"/>
    </source>
</evidence>
<reference evidence="3 4" key="1">
    <citation type="submission" date="2020-08" db="EMBL/GenBank/DDBJ databases">
        <title>Genome sequence of Pedobacter roseus KACC 11594T.</title>
        <authorList>
            <person name="Hyun D.-W."/>
            <person name="Bae J.-W."/>
        </authorList>
    </citation>
    <scope>NUCLEOTIDE SEQUENCE [LARGE SCALE GENOMIC DNA]</scope>
    <source>
        <strain evidence="3 4">KACC 11594</strain>
    </source>
</reference>
<evidence type="ECO:0000259" key="1">
    <source>
        <dbReference type="Pfam" id="PF05089"/>
    </source>
</evidence>
<gene>
    <name evidence="3" type="ORF">H9L23_17030</name>
</gene>
<dbReference type="InterPro" id="IPR024733">
    <property type="entry name" value="NAGLU_tim-barrel"/>
</dbReference>
<evidence type="ECO:0000313" key="4">
    <source>
        <dbReference type="Proteomes" id="UP000515806"/>
    </source>
</evidence>
<dbReference type="RefSeq" id="WP_187591512.1">
    <property type="nucleotide sequence ID" value="NZ_CP060723.1"/>
</dbReference>
<evidence type="ECO:0000313" key="3">
    <source>
        <dbReference type="EMBL" id="QNN40821.1"/>
    </source>
</evidence>
<dbReference type="AlphaFoldDB" id="A0A7G9QBU6"/>
<dbReference type="Gene3D" id="3.20.20.80">
    <property type="entry name" value="Glycosidases"/>
    <property type="match status" value="1"/>
</dbReference>
<proteinExistence type="predicted"/>
<dbReference type="InterPro" id="IPR007781">
    <property type="entry name" value="NAGLU"/>
</dbReference>
<name>A0A7G9QBU6_9SPHI</name>
<dbReference type="InterPro" id="IPR024732">
    <property type="entry name" value="NAGLU_C"/>
</dbReference>
<feature type="domain" description="Alpha-N-acetylglucosaminidase C-terminal" evidence="2">
    <location>
        <begin position="324"/>
        <end position="492"/>
    </location>
</feature>
<keyword evidence="4" id="KW-1185">Reference proteome</keyword>
<dbReference type="PANTHER" id="PTHR12872">
    <property type="entry name" value="ALPHA-N-ACETYLGLUCOSAMINIDASE"/>
    <property type="match status" value="1"/>
</dbReference>
<dbReference type="EMBL" id="CP060723">
    <property type="protein sequence ID" value="QNN40821.1"/>
    <property type="molecule type" value="Genomic_DNA"/>
</dbReference>
<dbReference type="Proteomes" id="UP000515806">
    <property type="component" value="Chromosome"/>
</dbReference>
<dbReference type="Pfam" id="PF05089">
    <property type="entry name" value="NAGLU"/>
    <property type="match status" value="1"/>
</dbReference>